<reference evidence="2" key="1">
    <citation type="journal article" date="2023" name="G3 (Bethesda)">
        <title>Genome assembly and association tests identify interacting loci associated with vigor, precocity, and sex in interspecific pistachio rootstocks.</title>
        <authorList>
            <person name="Palmer W."/>
            <person name="Jacygrad E."/>
            <person name="Sagayaradj S."/>
            <person name="Cavanaugh K."/>
            <person name="Han R."/>
            <person name="Bertier L."/>
            <person name="Beede B."/>
            <person name="Kafkas S."/>
            <person name="Golino D."/>
            <person name="Preece J."/>
            <person name="Michelmore R."/>
        </authorList>
    </citation>
    <scope>NUCLEOTIDE SEQUENCE [LARGE SCALE GENOMIC DNA]</scope>
</reference>
<dbReference type="Proteomes" id="UP001164250">
    <property type="component" value="Chromosome 1"/>
</dbReference>
<proteinExistence type="predicted"/>
<evidence type="ECO:0000313" key="1">
    <source>
        <dbReference type="EMBL" id="KAJ0112253.1"/>
    </source>
</evidence>
<name>A0ACC1C986_9ROSI</name>
<gene>
    <name evidence="1" type="ORF">Patl1_03553</name>
</gene>
<keyword evidence="2" id="KW-1185">Reference proteome</keyword>
<evidence type="ECO:0000313" key="2">
    <source>
        <dbReference type="Proteomes" id="UP001164250"/>
    </source>
</evidence>
<comment type="caution">
    <text evidence="1">The sequence shown here is derived from an EMBL/GenBank/DDBJ whole genome shotgun (WGS) entry which is preliminary data.</text>
</comment>
<protein>
    <submittedName>
        <fullName evidence="1">Uncharacterized protein</fullName>
    </submittedName>
</protein>
<organism evidence="1 2">
    <name type="scientific">Pistacia atlantica</name>
    <dbReference type="NCBI Taxonomy" id="434234"/>
    <lineage>
        <taxon>Eukaryota</taxon>
        <taxon>Viridiplantae</taxon>
        <taxon>Streptophyta</taxon>
        <taxon>Embryophyta</taxon>
        <taxon>Tracheophyta</taxon>
        <taxon>Spermatophyta</taxon>
        <taxon>Magnoliopsida</taxon>
        <taxon>eudicotyledons</taxon>
        <taxon>Gunneridae</taxon>
        <taxon>Pentapetalae</taxon>
        <taxon>rosids</taxon>
        <taxon>malvids</taxon>
        <taxon>Sapindales</taxon>
        <taxon>Anacardiaceae</taxon>
        <taxon>Pistacia</taxon>
    </lineage>
</organism>
<accession>A0ACC1C986</accession>
<dbReference type="EMBL" id="CM047897">
    <property type="protein sequence ID" value="KAJ0112253.1"/>
    <property type="molecule type" value="Genomic_DNA"/>
</dbReference>
<sequence length="178" mass="19778">MAPNSLPKPKNTNLKFNNYPHLESTDEGCPKGQVPIQRLKVDNLTDVIHPLTETAPGKHDKATGHWWVIHLGYWPEKLFTEFGGGANSVQFGGWTYGYPDGMSPPMGTGYFPTTNNLKQSGFFLNLKYVDDLGVLQDAHRLRQVADISNCYDAIYLGHKNRVNEQILTFGGPGGQCDL</sequence>